<dbReference type="InterPro" id="IPR007278">
    <property type="entry name" value="DUF397"/>
</dbReference>
<name>A0AAJ6L4G6_9ACTN</name>
<dbReference type="RefSeq" id="WP_306271747.1">
    <property type="nucleotide sequence ID" value="NZ_CP130472.1"/>
</dbReference>
<keyword evidence="4" id="KW-1185">Reference proteome</keyword>
<dbReference type="AlphaFoldDB" id="A0AAJ6L4G6"/>
<feature type="domain" description="DUF397" evidence="2">
    <location>
        <begin position="7"/>
        <end position="61"/>
    </location>
</feature>
<accession>A0AAJ6L4G6</accession>
<dbReference type="Proteomes" id="UP001235874">
    <property type="component" value="Chromosome"/>
</dbReference>
<sequence>MTDLTGAVWRKSTRSGGNGGNCVEVADNLPGIVAIRDSKNASGPLITFAPQAWADFIEAAKHEGRAGDHLRSQ</sequence>
<reference evidence="3 4" key="1">
    <citation type="submission" date="2023-07" db="EMBL/GenBank/DDBJ databases">
        <title>Micromonospora profundi TRM 95458 converts glycerol to a new osmotic compound.</title>
        <authorList>
            <person name="Lu D."/>
        </authorList>
    </citation>
    <scope>NUCLEOTIDE SEQUENCE [LARGE SCALE GENOMIC DNA]</scope>
    <source>
        <strain evidence="3 4">TRM95458</strain>
    </source>
</reference>
<evidence type="ECO:0000259" key="2">
    <source>
        <dbReference type="Pfam" id="PF04149"/>
    </source>
</evidence>
<proteinExistence type="predicted"/>
<evidence type="ECO:0000313" key="4">
    <source>
        <dbReference type="Proteomes" id="UP001235874"/>
    </source>
</evidence>
<gene>
    <name evidence="3" type="ORF">Q3V37_24415</name>
</gene>
<evidence type="ECO:0000313" key="3">
    <source>
        <dbReference type="EMBL" id="WLS44503.1"/>
    </source>
</evidence>
<dbReference type="KEGG" id="mprn:Q3V37_24415"/>
<dbReference type="EMBL" id="CP130472">
    <property type="protein sequence ID" value="WLS44503.1"/>
    <property type="molecule type" value="Genomic_DNA"/>
</dbReference>
<protein>
    <submittedName>
        <fullName evidence="3">DUF397 domain-containing protein</fullName>
    </submittedName>
</protein>
<evidence type="ECO:0000256" key="1">
    <source>
        <dbReference type="SAM" id="MobiDB-lite"/>
    </source>
</evidence>
<feature type="region of interest" description="Disordered" evidence="1">
    <location>
        <begin position="1"/>
        <end position="20"/>
    </location>
</feature>
<dbReference type="Pfam" id="PF04149">
    <property type="entry name" value="DUF397"/>
    <property type="match status" value="1"/>
</dbReference>
<organism evidence="3 4">
    <name type="scientific">Micromonospora profundi</name>
    <dbReference type="NCBI Taxonomy" id="1420889"/>
    <lineage>
        <taxon>Bacteria</taxon>
        <taxon>Bacillati</taxon>
        <taxon>Actinomycetota</taxon>
        <taxon>Actinomycetes</taxon>
        <taxon>Micromonosporales</taxon>
        <taxon>Micromonosporaceae</taxon>
        <taxon>Micromonospora</taxon>
    </lineage>
</organism>